<evidence type="ECO:0000256" key="1">
    <source>
        <dbReference type="SAM" id="MobiDB-lite"/>
    </source>
</evidence>
<evidence type="ECO:0000313" key="2">
    <source>
        <dbReference type="EMBL" id="KZP15239.1"/>
    </source>
</evidence>
<dbReference type="OrthoDB" id="333905at2759"/>
<dbReference type="Proteomes" id="UP000076532">
    <property type="component" value="Unassembled WGS sequence"/>
</dbReference>
<feature type="non-terminal residue" evidence="2">
    <location>
        <position position="155"/>
    </location>
</feature>
<sequence length="155" mass="15959">EQLEARLHSGPNVEFHDTVRAVLASLMSAGAPAAASSSSAPTRADPTTSASASSAEGKGKGKSATTNPTSEPATTSPTSKDVLDAMNTIHSIEAHFSVLASEFSFPTRLDFTPPSSRPSSPAVDSASLVNHLAYTSANAPVRYYEQALSALLGQL</sequence>
<proteinExistence type="predicted"/>
<dbReference type="EMBL" id="KV417607">
    <property type="protein sequence ID" value="KZP15239.1"/>
    <property type="molecule type" value="Genomic_DNA"/>
</dbReference>
<dbReference type="STRING" id="436010.A0A166DZP0"/>
<dbReference type="AlphaFoldDB" id="A0A166DZP0"/>
<name>A0A166DZP0_9AGAM</name>
<protein>
    <submittedName>
        <fullName evidence="2">Uncharacterized protein</fullName>
    </submittedName>
</protein>
<evidence type="ECO:0000313" key="3">
    <source>
        <dbReference type="Proteomes" id="UP000076532"/>
    </source>
</evidence>
<keyword evidence="3" id="KW-1185">Reference proteome</keyword>
<gene>
    <name evidence="2" type="ORF">FIBSPDRAFT_718338</name>
</gene>
<feature type="non-terminal residue" evidence="2">
    <location>
        <position position="1"/>
    </location>
</feature>
<feature type="region of interest" description="Disordered" evidence="1">
    <location>
        <begin position="30"/>
        <end position="82"/>
    </location>
</feature>
<feature type="compositionally biased region" description="Low complexity" evidence="1">
    <location>
        <begin position="30"/>
        <end position="79"/>
    </location>
</feature>
<organism evidence="2 3">
    <name type="scientific">Athelia psychrophila</name>
    <dbReference type="NCBI Taxonomy" id="1759441"/>
    <lineage>
        <taxon>Eukaryota</taxon>
        <taxon>Fungi</taxon>
        <taxon>Dikarya</taxon>
        <taxon>Basidiomycota</taxon>
        <taxon>Agaricomycotina</taxon>
        <taxon>Agaricomycetes</taxon>
        <taxon>Agaricomycetidae</taxon>
        <taxon>Atheliales</taxon>
        <taxon>Atheliaceae</taxon>
        <taxon>Athelia</taxon>
    </lineage>
</organism>
<reference evidence="2 3" key="1">
    <citation type="journal article" date="2016" name="Mol. Biol. Evol.">
        <title>Comparative Genomics of Early-Diverging Mushroom-Forming Fungi Provides Insights into the Origins of Lignocellulose Decay Capabilities.</title>
        <authorList>
            <person name="Nagy L.G."/>
            <person name="Riley R."/>
            <person name="Tritt A."/>
            <person name="Adam C."/>
            <person name="Daum C."/>
            <person name="Floudas D."/>
            <person name="Sun H."/>
            <person name="Yadav J.S."/>
            <person name="Pangilinan J."/>
            <person name="Larsson K.H."/>
            <person name="Matsuura K."/>
            <person name="Barry K."/>
            <person name="Labutti K."/>
            <person name="Kuo R."/>
            <person name="Ohm R.A."/>
            <person name="Bhattacharya S.S."/>
            <person name="Shirouzu T."/>
            <person name="Yoshinaga Y."/>
            <person name="Martin F.M."/>
            <person name="Grigoriev I.V."/>
            <person name="Hibbett D.S."/>
        </authorList>
    </citation>
    <scope>NUCLEOTIDE SEQUENCE [LARGE SCALE GENOMIC DNA]</scope>
    <source>
        <strain evidence="2 3">CBS 109695</strain>
    </source>
</reference>
<accession>A0A166DZP0</accession>